<comment type="caution">
    <text evidence="5">The sequence shown here is derived from an EMBL/GenBank/DDBJ whole genome shotgun (WGS) entry which is preliminary data.</text>
</comment>
<dbReference type="GO" id="GO:0000981">
    <property type="term" value="F:DNA-binding transcription factor activity, RNA polymerase II-specific"/>
    <property type="evidence" value="ECO:0007669"/>
    <property type="project" value="InterPro"/>
</dbReference>
<accession>A0A1F8AE66</accession>
<dbReference type="Proteomes" id="UP000179179">
    <property type="component" value="Unassembled WGS sequence"/>
</dbReference>
<dbReference type="GeneID" id="34445271"/>
<dbReference type="Gene3D" id="4.10.240.10">
    <property type="entry name" value="Zn(2)-C6 fungal-type DNA-binding domain"/>
    <property type="match status" value="1"/>
</dbReference>
<reference evidence="5 6" key="1">
    <citation type="journal article" date="2016" name="Genome Biol. Evol.">
        <title>Draft genome sequence of an aflatoxigenic Aspergillus species, A. bombycis.</title>
        <authorList>
            <person name="Moore G.G."/>
            <person name="Mack B.M."/>
            <person name="Beltz S.B."/>
            <person name="Gilbert M.K."/>
        </authorList>
    </citation>
    <scope>NUCLEOTIDE SEQUENCE [LARGE SCALE GENOMIC DNA]</scope>
    <source>
        <strain evidence="6">NRRL 26010</strain>
    </source>
</reference>
<dbReference type="GO" id="GO:0008270">
    <property type="term" value="F:zinc ion binding"/>
    <property type="evidence" value="ECO:0007669"/>
    <property type="project" value="InterPro"/>
</dbReference>
<dbReference type="AlphaFoldDB" id="A0A1F8AE66"/>
<keyword evidence="2" id="KW-0238">DNA-binding</keyword>
<evidence type="ECO:0000313" key="5">
    <source>
        <dbReference type="EMBL" id="OGM49719.1"/>
    </source>
</evidence>
<evidence type="ECO:0000313" key="6">
    <source>
        <dbReference type="Proteomes" id="UP000179179"/>
    </source>
</evidence>
<dbReference type="GO" id="GO:0003677">
    <property type="term" value="F:DNA binding"/>
    <property type="evidence" value="ECO:0007669"/>
    <property type="project" value="UniProtKB-KW"/>
</dbReference>
<sequence length="114" mass="12872">MGSNPDPPSSGGLETKKRRPILSCLPCYRRRVKASCCTYLRALHFWLTSILLQCDHVMPCTPCCLRGTPKDCKFTDEGRNAYMLQSELVKKITEECADLEHRLAELERVGPASQ</sequence>
<protein>
    <submittedName>
        <fullName evidence="5">Uncharacterized protein</fullName>
    </submittedName>
</protein>
<organism evidence="5 6">
    <name type="scientific">Aspergillus bombycis</name>
    <dbReference type="NCBI Taxonomy" id="109264"/>
    <lineage>
        <taxon>Eukaryota</taxon>
        <taxon>Fungi</taxon>
        <taxon>Dikarya</taxon>
        <taxon>Ascomycota</taxon>
        <taxon>Pezizomycotina</taxon>
        <taxon>Eurotiomycetes</taxon>
        <taxon>Eurotiomycetidae</taxon>
        <taxon>Eurotiales</taxon>
        <taxon>Aspergillaceae</taxon>
        <taxon>Aspergillus</taxon>
    </lineage>
</organism>
<keyword evidence="6" id="KW-1185">Reference proteome</keyword>
<keyword evidence="1" id="KW-0805">Transcription regulation</keyword>
<dbReference type="RefSeq" id="XP_022393436.1">
    <property type="nucleotide sequence ID" value="XM_022529011.1"/>
</dbReference>
<dbReference type="STRING" id="109264.A0A1F8AE66"/>
<name>A0A1F8AE66_9EURO</name>
<evidence type="ECO:0000256" key="3">
    <source>
        <dbReference type="ARBA" id="ARBA00023163"/>
    </source>
</evidence>
<dbReference type="OrthoDB" id="10261408at2759"/>
<dbReference type="EMBL" id="LYCR01000007">
    <property type="protein sequence ID" value="OGM49719.1"/>
    <property type="molecule type" value="Genomic_DNA"/>
</dbReference>
<dbReference type="InterPro" id="IPR036864">
    <property type="entry name" value="Zn2-C6_fun-type_DNA-bd_sf"/>
</dbReference>
<keyword evidence="4" id="KW-0539">Nucleus</keyword>
<gene>
    <name evidence="5" type="ORF">ABOM_001881</name>
</gene>
<keyword evidence="3" id="KW-0804">Transcription</keyword>
<evidence type="ECO:0000256" key="4">
    <source>
        <dbReference type="ARBA" id="ARBA00023242"/>
    </source>
</evidence>
<evidence type="ECO:0000256" key="2">
    <source>
        <dbReference type="ARBA" id="ARBA00023125"/>
    </source>
</evidence>
<proteinExistence type="predicted"/>
<evidence type="ECO:0000256" key="1">
    <source>
        <dbReference type="ARBA" id="ARBA00023015"/>
    </source>
</evidence>